<dbReference type="Proteomes" id="UP000640363">
    <property type="component" value="Unassembled WGS sequence"/>
</dbReference>
<evidence type="ECO:0000313" key="2">
    <source>
        <dbReference type="EMBL" id="MBC6000839.1"/>
    </source>
</evidence>
<keyword evidence="1" id="KW-0812">Transmembrane</keyword>
<gene>
    <name evidence="2" type="ORF">H8892_02580</name>
</gene>
<reference evidence="2 3" key="1">
    <citation type="submission" date="2020-08" db="EMBL/GenBank/DDBJ databases">
        <authorList>
            <person name="Liu C."/>
            <person name="Sun Q."/>
        </authorList>
    </citation>
    <scope>NUCLEOTIDE SEQUENCE [LARGE SCALE GENOMIC DNA]</scope>
    <source>
        <strain evidence="2 3">NSJ-78</strain>
    </source>
</reference>
<evidence type="ECO:0008006" key="4">
    <source>
        <dbReference type="Google" id="ProtNLM"/>
    </source>
</evidence>
<sequence length="118" mass="13345">MYGDALISAAIIMFILPVVLSIFWMATLTVYRAYYWDHILQDTITYLEVAKASYYKNGAIETGVYNSQFTMSPSEKITYKIHIKPVVIEGVSLQRLTVDAIDNQSVVYSLSVDLEGIH</sequence>
<evidence type="ECO:0000256" key="1">
    <source>
        <dbReference type="SAM" id="Phobius"/>
    </source>
</evidence>
<accession>A0ABR7JVD6</accession>
<keyword evidence="1" id="KW-0472">Membrane</keyword>
<keyword evidence="1" id="KW-1133">Transmembrane helix</keyword>
<dbReference type="EMBL" id="JACRWI010000002">
    <property type="protein sequence ID" value="MBC6000839.1"/>
    <property type="molecule type" value="Genomic_DNA"/>
</dbReference>
<feature type="transmembrane region" description="Helical" evidence="1">
    <location>
        <begin position="6"/>
        <end position="31"/>
    </location>
</feature>
<comment type="caution">
    <text evidence="2">The sequence shown here is derived from an EMBL/GenBank/DDBJ whole genome shotgun (WGS) entry which is preliminary data.</text>
</comment>
<evidence type="ECO:0000313" key="3">
    <source>
        <dbReference type="Proteomes" id="UP000640363"/>
    </source>
</evidence>
<proteinExistence type="predicted"/>
<dbReference type="RefSeq" id="WP_120054854.1">
    <property type="nucleotide sequence ID" value="NZ_JACRWI010000002.1"/>
</dbReference>
<name>A0ABR7JVD6_9FIRM</name>
<keyword evidence="3" id="KW-1185">Reference proteome</keyword>
<organism evidence="2 3">
    <name type="scientific">Veillonella hominis</name>
    <dbReference type="NCBI Taxonomy" id="2764330"/>
    <lineage>
        <taxon>Bacteria</taxon>
        <taxon>Bacillati</taxon>
        <taxon>Bacillota</taxon>
        <taxon>Negativicutes</taxon>
        <taxon>Veillonellales</taxon>
        <taxon>Veillonellaceae</taxon>
        <taxon>Veillonella</taxon>
    </lineage>
</organism>
<protein>
    <recommendedName>
        <fullName evidence="4">Pilus assembly protein</fullName>
    </recommendedName>
</protein>